<evidence type="ECO:0000313" key="3">
    <source>
        <dbReference type="Proteomes" id="UP000433737"/>
    </source>
</evidence>
<name>A0AAX3JCD3_9GAMM</name>
<keyword evidence="1" id="KW-0472">Membrane</keyword>
<evidence type="ECO:0000313" key="2">
    <source>
        <dbReference type="EMBL" id="VXC59179.1"/>
    </source>
</evidence>
<dbReference type="Proteomes" id="UP000433737">
    <property type="component" value="Unassembled WGS sequence"/>
</dbReference>
<protein>
    <submittedName>
        <fullName evidence="2">Uncharacterized protein</fullName>
    </submittedName>
</protein>
<dbReference type="AlphaFoldDB" id="A0AAX3JCD3"/>
<evidence type="ECO:0000256" key="1">
    <source>
        <dbReference type="SAM" id="Phobius"/>
    </source>
</evidence>
<sequence length="52" mass="5968">MHSKIVSHARQRDRMRQKVGLLYVLTLTIEAIVFDASELAGLRYVSGRENTH</sequence>
<reference evidence="2 3" key="1">
    <citation type="submission" date="2019-10" db="EMBL/GenBank/DDBJ databases">
        <authorList>
            <person name="Karimi E."/>
        </authorList>
    </citation>
    <scope>NUCLEOTIDE SEQUENCE [LARGE SCALE GENOMIC DNA]</scope>
    <source>
        <strain evidence="2">Pantoea sp. 111</strain>
    </source>
</reference>
<feature type="transmembrane region" description="Helical" evidence="1">
    <location>
        <begin position="21"/>
        <end position="45"/>
    </location>
</feature>
<dbReference type="EMBL" id="CABWMH010000052">
    <property type="protein sequence ID" value="VXC59179.1"/>
    <property type="molecule type" value="Genomic_DNA"/>
</dbReference>
<comment type="caution">
    <text evidence="2">The sequence shown here is derived from an EMBL/GenBank/DDBJ whole genome shotgun (WGS) entry which is preliminary data.</text>
</comment>
<proteinExistence type="predicted"/>
<gene>
    <name evidence="2" type="ORF">PANT111_560034</name>
</gene>
<keyword evidence="1" id="KW-0812">Transmembrane</keyword>
<accession>A0AAX3JCD3</accession>
<organism evidence="2 3">
    <name type="scientific">Pantoea brenneri</name>
    <dbReference type="NCBI Taxonomy" id="472694"/>
    <lineage>
        <taxon>Bacteria</taxon>
        <taxon>Pseudomonadati</taxon>
        <taxon>Pseudomonadota</taxon>
        <taxon>Gammaproteobacteria</taxon>
        <taxon>Enterobacterales</taxon>
        <taxon>Erwiniaceae</taxon>
        <taxon>Pantoea</taxon>
    </lineage>
</organism>
<keyword evidence="1" id="KW-1133">Transmembrane helix</keyword>